<sequence length="472" mass="52953">MPLKRTAAAKQSAVPNEPEDGTIAANNARAAESAPDDSDDEATDATTAVDAEDRKDSEAGDDAESAEDTEAADDVAINRATRRGRYTTSASDRPRGLTRMSNAFSRYWDDKNNEFRASVALWMTENRPVLETLDDVKKISRRIPISDKWTKGNQKQAERNWAKDGFRRNKLDTGSNGGLLTLYRLSLTFFGCLPEEILSPERSLEYDFAQNQTSRRIWVSQFCEQLSKLLFHPMFRQDLDRLATAVQYVVIVMSSDRRPWEARLPEDCGPSHFLHKLQSASQAAPGRKLASLRRQLSDAFQGKARSKWDMLFERIEALARNPYTVCHVDPTRKRYPVQKKHLDILESALDSVQCFGFPMFPPAAVSAATIKAKLSVKTYPGRKDFDALRDYAMLSEHEMELYSDRNQTEPASPVPPNTMSSQTKTLQTATLQAESLEAGSLAPRKRVIPPTPNPARSSPAKRLRLVGLSNLR</sequence>
<accession>A0AAJ0BE42</accession>
<feature type="compositionally biased region" description="Acidic residues" evidence="1">
    <location>
        <begin position="59"/>
        <end position="73"/>
    </location>
</feature>
<gene>
    <name evidence="2" type="ORF">QBC47DRAFT_360018</name>
</gene>
<feature type="region of interest" description="Disordered" evidence="1">
    <location>
        <begin position="402"/>
        <end position="472"/>
    </location>
</feature>
<organism evidence="2 3">
    <name type="scientific">Echria macrotheca</name>
    <dbReference type="NCBI Taxonomy" id="438768"/>
    <lineage>
        <taxon>Eukaryota</taxon>
        <taxon>Fungi</taxon>
        <taxon>Dikarya</taxon>
        <taxon>Ascomycota</taxon>
        <taxon>Pezizomycotina</taxon>
        <taxon>Sordariomycetes</taxon>
        <taxon>Sordariomycetidae</taxon>
        <taxon>Sordariales</taxon>
        <taxon>Schizotheciaceae</taxon>
        <taxon>Echria</taxon>
    </lineage>
</organism>
<evidence type="ECO:0000256" key="1">
    <source>
        <dbReference type="SAM" id="MobiDB-lite"/>
    </source>
</evidence>
<feature type="region of interest" description="Disordered" evidence="1">
    <location>
        <begin position="1"/>
        <end position="97"/>
    </location>
</feature>
<proteinExistence type="predicted"/>
<comment type="caution">
    <text evidence="2">The sequence shown here is derived from an EMBL/GenBank/DDBJ whole genome shotgun (WGS) entry which is preliminary data.</text>
</comment>
<keyword evidence="3" id="KW-1185">Reference proteome</keyword>
<dbReference type="Proteomes" id="UP001239445">
    <property type="component" value="Unassembled WGS sequence"/>
</dbReference>
<dbReference type="AlphaFoldDB" id="A0AAJ0BE42"/>
<dbReference type="EMBL" id="MU839832">
    <property type="protein sequence ID" value="KAK1756317.1"/>
    <property type="molecule type" value="Genomic_DNA"/>
</dbReference>
<evidence type="ECO:0000313" key="3">
    <source>
        <dbReference type="Proteomes" id="UP001239445"/>
    </source>
</evidence>
<name>A0AAJ0BE42_9PEZI</name>
<evidence type="ECO:0000313" key="2">
    <source>
        <dbReference type="EMBL" id="KAK1756317.1"/>
    </source>
</evidence>
<feature type="compositionally biased region" description="Acidic residues" evidence="1">
    <location>
        <begin position="34"/>
        <end position="43"/>
    </location>
</feature>
<feature type="compositionally biased region" description="Low complexity" evidence="1">
    <location>
        <begin position="422"/>
        <end position="433"/>
    </location>
</feature>
<feature type="compositionally biased region" description="Low complexity" evidence="1">
    <location>
        <begin position="24"/>
        <end position="33"/>
    </location>
</feature>
<protein>
    <submittedName>
        <fullName evidence="2">Uncharacterized protein</fullName>
    </submittedName>
</protein>
<reference evidence="2" key="1">
    <citation type="submission" date="2023-06" db="EMBL/GenBank/DDBJ databases">
        <title>Genome-scale phylogeny and comparative genomics of the fungal order Sordariales.</title>
        <authorList>
            <consortium name="Lawrence Berkeley National Laboratory"/>
            <person name="Hensen N."/>
            <person name="Bonometti L."/>
            <person name="Westerberg I."/>
            <person name="Brannstrom I.O."/>
            <person name="Guillou S."/>
            <person name="Cros-Aarteil S."/>
            <person name="Calhoun S."/>
            <person name="Haridas S."/>
            <person name="Kuo A."/>
            <person name="Mondo S."/>
            <person name="Pangilinan J."/>
            <person name="Riley R."/>
            <person name="Labutti K."/>
            <person name="Andreopoulos B."/>
            <person name="Lipzen A."/>
            <person name="Chen C."/>
            <person name="Yanf M."/>
            <person name="Daum C."/>
            <person name="Ng V."/>
            <person name="Clum A."/>
            <person name="Steindorff A."/>
            <person name="Ohm R."/>
            <person name="Martin F."/>
            <person name="Silar P."/>
            <person name="Natvig D."/>
            <person name="Lalanne C."/>
            <person name="Gautier V."/>
            <person name="Ament-Velasquez S.L."/>
            <person name="Kruys A."/>
            <person name="Hutchinson M.I."/>
            <person name="Powell A.J."/>
            <person name="Barry K."/>
            <person name="Miller A.N."/>
            <person name="Grigoriev I.V."/>
            <person name="Debuchy R."/>
            <person name="Gladieux P."/>
            <person name="Thoren M.H."/>
            <person name="Johannesson H."/>
        </authorList>
    </citation>
    <scope>NUCLEOTIDE SEQUENCE</scope>
    <source>
        <strain evidence="2">PSN4</strain>
    </source>
</reference>